<keyword evidence="2 5" id="KW-0812">Transmembrane</keyword>
<evidence type="ECO:0000256" key="4">
    <source>
        <dbReference type="ARBA" id="ARBA00023136"/>
    </source>
</evidence>
<feature type="transmembrane region" description="Helical" evidence="5">
    <location>
        <begin position="319"/>
        <end position="340"/>
    </location>
</feature>
<dbReference type="PANTHER" id="PTHR11662">
    <property type="entry name" value="SOLUTE CARRIER FAMILY 17"/>
    <property type="match status" value="1"/>
</dbReference>
<sequence length="412" mass="44571">MLALISIAVVINYLDRAIIGIAAPAFKLEFGLSSALLGVVFSAFSWTYFLSQVPSGILLDRFGPRMIYSLSLTFWSIITLLQAFVGGVGSLIGLRLGLGIAEAPCFPANSNVVGMWFPRSERARAISVYTAAEYVGLGFLSPVLFWIMAHFGWRSLFGISGAIGLAYAFVFWSRYSDPSTSKSVNGAELDLIEQGDGITTKLEPVKFEWRHIRALFRHRQVWGLCIGQFSVYSTITFFLTWFPTYLVTARHMAWIKVGFFSTLPYIAGFFGVLVAGWWSDRMIKSGISLNLSRKAPVVVGLLVSAIIIAANYVNNDQAVIAILSVTFFAAAMANAGWAVVSEVAPRGFLGLLGGLYSAAANLAGIVTPLVIGIIVQKTGSFVGALVFVGVVAALGALSWIFVIGDIRRVEIS</sequence>
<protein>
    <submittedName>
        <fullName evidence="7">MFS transporter</fullName>
    </submittedName>
</protein>
<evidence type="ECO:0000256" key="3">
    <source>
        <dbReference type="ARBA" id="ARBA00022989"/>
    </source>
</evidence>
<organism evidence="7 8">
    <name type="scientific">Acidisoma cellulosilyticum</name>
    <dbReference type="NCBI Taxonomy" id="2802395"/>
    <lineage>
        <taxon>Bacteria</taxon>
        <taxon>Pseudomonadati</taxon>
        <taxon>Pseudomonadota</taxon>
        <taxon>Alphaproteobacteria</taxon>
        <taxon>Acetobacterales</taxon>
        <taxon>Acidocellaceae</taxon>
        <taxon>Acidisoma</taxon>
    </lineage>
</organism>
<name>A0A963Z2W5_9PROT</name>
<evidence type="ECO:0000256" key="5">
    <source>
        <dbReference type="SAM" id="Phobius"/>
    </source>
</evidence>
<dbReference type="GO" id="GO:0022857">
    <property type="term" value="F:transmembrane transporter activity"/>
    <property type="evidence" value="ECO:0007669"/>
    <property type="project" value="InterPro"/>
</dbReference>
<feature type="transmembrane region" description="Helical" evidence="5">
    <location>
        <begin position="347"/>
        <end position="375"/>
    </location>
</feature>
<keyword evidence="4 5" id="KW-0472">Membrane</keyword>
<feature type="transmembrane region" description="Helical" evidence="5">
    <location>
        <begin position="254"/>
        <end position="275"/>
    </location>
</feature>
<dbReference type="PANTHER" id="PTHR11662:SF333">
    <property type="entry name" value="D-GALACTONATE TRANSPORTER"/>
    <property type="match status" value="1"/>
</dbReference>
<feature type="transmembrane region" description="Helical" evidence="5">
    <location>
        <begin position="381"/>
        <end position="403"/>
    </location>
</feature>
<feature type="transmembrane region" description="Helical" evidence="5">
    <location>
        <begin position="32"/>
        <end position="51"/>
    </location>
</feature>
<dbReference type="PROSITE" id="PS50850">
    <property type="entry name" value="MFS"/>
    <property type="match status" value="1"/>
</dbReference>
<dbReference type="AlphaFoldDB" id="A0A963Z2W5"/>
<proteinExistence type="predicted"/>
<evidence type="ECO:0000256" key="2">
    <source>
        <dbReference type="ARBA" id="ARBA00022692"/>
    </source>
</evidence>
<dbReference type="Pfam" id="PF07690">
    <property type="entry name" value="MFS_1"/>
    <property type="match status" value="1"/>
</dbReference>
<keyword evidence="8" id="KW-1185">Reference proteome</keyword>
<feature type="transmembrane region" description="Helical" evidence="5">
    <location>
        <begin position="129"/>
        <end position="149"/>
    </location>
</feature>
<feature type="domain" description="Major facilitator superfamily (MFS) profile" evidence="6">
    <location>
        <begin position="1"/>
        <end position="407"/>
    </location>
</feature>
<dbReference type="InterPro" id="IPR050382">
    <property type="entry name" value="MFS_Na/Anion_cotransporter"/>
</dbReference>
<keyword evidence="3 5" id="KW-1133">Transmembrane helix</keyword>
<dbReference type="Gene3D" id="1.20.1250.20">
    <property type="entry name" value="MFS general substrate transporter like domains"/>
    <property type="match status" value="2"/>
</dbReference>
<evidence type="ECO:0000313" key="8">
    <source>
        <dbReference type="Proteomes" id="UP000721844"/>
    </source>
</evidence>
<dbReference type="Proteomes" id="UP000721844">
    <property type="component" value="Unassembled WGS sequence"/>
</dbReference>
<evidence type="ECO:0000256" key="1">
    <source>
        <dbReference type="ARBA" id="ARBA00004141"/>
    </source>
</evidence>
<dbReference type="SUPFAM" id="SSF103473">
    <property type="entry name" value="MFS general substrate transporter"/>
    <property type="match status" value="1"/>
</dbReference>
<feature type="transmembrane region" description="Helical" evidence="5">
    <location>
        <begin position="72"/>
        <end position="92"/>
    </location>
</feature>
<gene>
    <name evidence="7" type="ORF">ACELLULO517_14870</name>
</gene>
<evidence type="ECO:0000313" key="7">
    <source>
        <dbReference type="EMBL" id="MCB8881531.1"/>
    </source>
</evidence>
<dbReference type="GO" id="GO:0016020">
    <property type="term" value="C:membrane"/>
    <property type="evidence" value="ECO:0007669"/>
    <property type="project" value="UniProtKB-SubCell"/>
</dbReference>
<feature type="transmembrane region" description="Helical" evidence="5">
    <location>
        <begin position="155"/>
        <end position="172"/>
    </location>
</feature>
<dbReference type="EMBL" id="JAESVA010000004">
    <property type="protein sequence ID" value="MCB8881531.1"/>
    <property type="molecule type" value="Genomic_DNA"/>
</dbReference>
<evidence type="ECO:0000259" key="6">
    <source>
        <dbReference type="PROSITE" id="PS50850"/>
    </source>
</evidence>
<dbReference type="InterPro" id="IPR036259">
    <property type="entry name" value="MFS_trans_sf"/>
</dbReference>
<reference evidence="7 8" key="1">
    <citation type="journal article" date="2021" name="Microorganisms">
        <title>Acidisoma silvae sp. nov. and Acidisomacellulosilytica sp. nov., Two Acidophilic Bacteria Isolated from Decaying Wood, Hydrolyzing Cellulose and Producing Poly-3-hydroxybutyrate.</title>
        <authorList>
            <person name="Mieszkin S."/>
            <person name="Pouder E."/>
            <person name="Uroz S."/>
            <person name="Simon-Colin C."/>
            <person name="Alain K."/>
        </authorList>
    </citation>
    <scope>NUCLEOTIDE SEQUENCE [LARGE SCALE GENOMIC DNA]</scope>
    <source>
        <strain evidence="7 8">HW T5.17</strain>
    </source>
</reference>
<dbReference type="InterPro" id="IPR011701">
    <property type="entry name" value="MFS"/>
</dbReference>
<feature type="transmembrane region" description="Helical" evidence="5">
    <location>
        <begin position="221"/>
        <end position="242"/>
    </location>
</feature>
<accession>A0A963Z2W5</accession>
<comment type="subcellular location">
    <subcellularLocation>
        <location evidence="1">Membrane</location>
        <topology evidence="1">Multi-pass membrane protein</topology>
    </subcellularLocation>
</comment>
<feature type="transmembrane region" description="Helical" evidence="5">
    <location>
        <begin position="295"/>
        <end position="313"/>
    </location>
</feature>
<dbReference type="InterPro" id="IPR020846">
    <property type="entry name" value="MFS_dom"/>
</dbReference>
<dbReference type="CDD" id="cd17319">
    <property type="entry name" value="MFS_ExuT_GudP_like"/>
    <property type="match status" value="1"/>
</dbReference>
<comment type="caution">
    <text evidence="7">The sequence shown here is derived from an EMBL/GenBank/DDBJ whole genome shotgun (WGS) entry which is preliminary data.</text>
</comment>